<dbReference type="InterPro" id="IPR003615">
    <property type="entry name" value="HNH_nuc"/>
</dbReference>
<keyword evidence="2" id="KW-0255">Endonuclease</keyword>
<dbReference type="CDD" id="cd00085">
    <property type="entry name" value="HNHc"/>
    <property type="match status" value="1"/>
</dbReference>
<gene>
    <name evidence="2" type="ORF">SE37_08310</name>
</gene>
<organism evidence="2 3">
    <name type="scientific">Geobacter soli</name>
    <dbReference type="NCBI Taxonomy" id="1510391"/>
    <lineage>
        <taxon>Bacteria</taxon>
        <taxon>Pseudomonadati</taxon>
        <taxon>Thermodesulfobacteriota</taxon>
        <taxon>Desulfuromonadia</taxon>
        <taxon>Geobacterales</taxon>
        <taxon>Geobacteraceae</taxon>
        <taxon>Geobacter</taxon>
    </lineage>
</organism>
<protein>
    <submittedName>
        <fullName evidence="2">HNH endonuclease</fullName>
    </submittedName>
</protein>
<keyword evidence="3" id="KW-1185">Reference proteome</keyword>
<dbReference type="Proteomes" id="UP000031433">
    <property type="component" value="Unassembled WGS sequence"/>
</dbReference>
<keyword evidence="2" id="KW-0378">Hydrolase</keyword>
<proteinExistence type="predicted"/>
<accession>A0A0C1TT68</accession>
<evidence type="ECO:0000259" key="1">
    <source>
        <dbReference type="SMART" id="SM00507"/>
    </source>
</evidence>
<comment type="caution">
    <text evidence="2">The sequence shown here is derived from an EMBL/GenBank/DDBJ whole genome shotgun (WGS) entry which is preliminary data.</text>
</comment>
<feature type="domain" description="HNH nuclease" evidence="1">
    <location>
        <begin position="206"/>
        <end position="263"/>
    </location>
</feature>
<sequence length="326" mass="36549">MTSLTVSLKLFSSLSRAPGAVWTKATRRKAPHKPLLLLAVLDLVHRGVITTPFIDVTADLVELNELFNLYWRRVVPLGQTSSIAFPFSRLAREPFWELVPQPGKNITDAVINNTSSVSYLRKYALGAKLDDGLFRVMQSGEGREALREALLLSCFSAEAAAQLREQSIINREAFDYSRLLEEQAHLPLVKEIVEADNYRPAVRDQAFRRVVTTAYDHRCALCGIRIVTPDGHTVVEAAHIVPWSRSQNDDIRNGMALCRTCHWGFDEGMLGVSDNYTVITSRSIGIDPNFPGLLQTLSGRGIIPPADPDKFPAREYLAEHRRAWRL</sequence>
<dbReference type="EMBL" id="JXBL01000001">
    <property type="protein sequence ID" value="KIE42628.1"/>
    <property type="molecule type" value="Genomic_DNA"/>
</dbReference>
<name>A0A0C1TT68_9BACT</name>
<dbReference type="GO" id="GO:0004519">
    <property type="term" value="F:endonuclease activity"/>
    <property type="evidence" value="ECO:0007669"/>
    <property type="project" value="UniProtKB-KW"/>
</dbReference>
<dbReference type="PIRSF" id="PIRSF030850">
    <property type="entry name" value="UCP030850"/>
    <property type="match status" value="1"/>
</dbReference>
<dbReference type="SMART" id="SM00507">
    <property type="entry name" value="HNHc"/>
    <property type="match status" value="1"/>
</dbReference>
<dbReference type="Pfam" id="PF13391">
    <property type="entry name" value="HNH_2"/>
    <property type="match status" value="1"/>
</dbReference>
<evidence type="ECO:0000313" key="2">
    <source>
        <dbReference type="EMBL" id="KIE42628.1"/>
    </source>
</evidence>
<dbReference type="Gene3D" id="1.10.30.50">
    <property type="match status" value="1"/>
</dbReference>
<evidence type="ECO:0000313" key="3">
    <source>
        <dbReference type="Proteomes" id="UP000031433"/>
    </source>
</evidence>
<dbReference type="AlphaFoldDB" id="A0A0C1TT68"/>
<dbReference type="RefSeq" id="WP_039645376.1">
    <property type="nucleotide sequence ID" value="NZ_JXBL01000001.1"/>
</dbReference>
<dbReference type="InterPro" id="IPR011396">
    <property type="entry name" value="PT_DNA_restrict"/>
</dbReference>
<keyword evidence="2" id="KW-0540">Nuclease</keyword>
<reference evidence="2 3" key="1">
    <citation type="submission" date="2015-01" db="EMBL/GenBank/DDBJ databases">
        <title>Genome sequence of the anaerobic bacterium Geobacter soli GSS01, a dissimilatory Fe(III) reducer from soil.</title>
        <authorList>
            <person name="Yang G."/>
            <person name="Zhou S."/>
        </authorList>
    </citation>
    <scope>NUCLEOTIDE SEQUENCE [LARGE SCALE GENOMIC DNA]</scope>
    <source>
        <strain evidence="2 3">GSS01</strain>
    </source>
</reference>